<dbReference type="InterPro" id="IPR038731">
    <property type="entry name" value="RgtA/B/C-like"/>
</dbReference>
<sequence length="640" mass="73207">MAENSDPRDGGRSVLSWLFGALALGMVAYFGAQGALQMMSLDGWGERPAAWDQAVHALDAIHFAKAFQELDIHQFFLQIHNSALWPPVVPLLQSMYLLFTDLSIASARSSVALFSILAVIMIFFAGLRLDRKWGIGIGLLSAGALMVSPAFLDYSIQVMLEVPGIALTLLTFILYSRYLDREDPKYWNQAVISATVLFFAKFNYAIMIFLPMLACEFFRKASFRKPIADAVFYLVDHIRWKHPFSIFVYCYTAFLTYVHFVGIRFELAGHIVMIEKVFGNPLYFLILTIIIRMLMFQRNELKHYWSKLWNAPDQLRPVFRYFILPAILWMSYPPFFSTFFIFLFSESTRKQSFFSSETLTFYPSSFINFYSATPLLGYLMVAGVLLTLFSWRKLPVKIKFLLGIVIFNLILVLSHPNYQERYLLTVAPFLFLTGAFGLSLLFHPLLKFWSTGAPWVARIAGFASFAILVLQVGVNRDYLQKRFYFYTIEPSFKQFAEQICHHTYKAETNAIVGLSSFLNPAAIAMTCYDVHSDTKRRQLPTTMTRNGFHGYQDGGRVVASGKIGQYFVADYTNMKFDVGRKQEAYLLPGARQALPQSNLYQYIETIEHQDSGLTLAVYRRAPEGSDKPISKDVGQEEKRL</sequence>
<dbReference type="AlphaFoldDB" id="A0A1Y6CMW4"/>
<dbReference type="RefSeq" id="WP_132323317.1">
    <property type="nucleotide sequence ID" value="NZ_FWZT01000022.1"/>
</dbReference>
<keyword evidence="1" id="KW-1133">Transmembrane helix</keyword>
<dbReference type="Pfam" id="PF13231">
    <property type="entry name" value="PMT_2"/>
    <property type="match status" value="1"/>
</dbReference>
<feature type="transmembrane region" description="Helical" evidence="1">
    <location>
        <begin position="159"/>
        <end position="178"/>
    </location>
</feature>
<evidence type="ECO:0000313" key="3">
    <source>
        <dbReference type="EMBL" id="SMF64249.1"/>
    </source>
</evidence>
<feature type="transmembrane region" description="Helical" evidence="1">
    <location>
        <begin position="455"/>
        <end position="474"/>
    </location>
</feature>
<dbReference type="EMBL" id="FWZT01000022">
    <property type="protein sequence ID" value="SMF64249.1"/>
    <property type="molecule type" value="Genomic_DNA"/>
</dbReference>
<dbReference type="Proteomes" id="UP000192907">
    <property type="component" value="Unassembled WGS sequence"/>
</dbReference>
<dbReference type="GO" id="GO:0016740">
    <property type="term" value="F:transferase activity"/>
    <property type="evidence" value="ECO:0007669"/>
    <property type="project" value="UniProtKB-KW"/>
</dbReference>
<feature type="transmembrane region" description="Helical" evidence="1">
    <location>
        <begin position="400"/>
        <end position="416"/>
    </location>
</feature>
<evidence type="ECO:0000256" key="1">
    <source>
        <dbReference type="SAM" id="Phobius"/>
    </source>
</evidence>
<keyword evidence="3" id="KW-0808">Transferase</keyword>
<evidence type="ECO:0000259" key="2">
    <source>
        <dbReference type="Pfam" id="PF13231"/>
    </source>
</evidence>
<feature type="transmembrane region" description="Helical" evidence="1">
    <location>
        <begin position="365"/>
        <end position="388"/>
    </location>
</feature>
<feature type="transmembrane region" description="Helical" evidence="1">
    <location>
        <begin position="133"/>
        <end position="152"/>
    </location>
</feature>
<feature type="transmembrane region" description="Helical" evidence="1">
    <location>
        <begin position="246"/>
        <end position="265"/>
    </location>
</feature>
<feature type="transmembrane region" description="Helical" evidence="1">
    <location>
        <begin position="318"/>
        <end position="345"/>
    </location>
</feature>
<evidence type="ECO:0000313" key="4">
    <source>
        <dbReference type="Proteomes" id="UP000192907"/>
    </source>
</evidence>
<feature type="transmembrane region" description="Helical" evidence="1">
    <location>
        <begin position="105"/>
        <end position="127"/>
    </location>
</feature>
<reference evidence="4" key="1">
    <citation type="submission" date="2017-04" db="EMBL/GenBank/DDBJ databases">
        <authorList>
            <person name="Varghese N."/>
            <person name="Submissions S."/>
        </authorList>
    </citation>
    <scope>NUCLEOTIDE SEQUENCE [LARGE SCALE GENOMIC DNA]</scope>
    <source>
        <strain evidence="4">RKEM611</strain>
    </source>
</reference>
<name>A0A1Y6CMW4_9BACT</name>
<protein>
    <submittedName>
        <fullName evidence="3">4-amino-4-deoxy-L-arabinose transferase</fullName>
    </submittedName>
</protein>
<keyword evidence="4" id="KW-1185">Reference proteome</keyword>
<keyword evidence="1" id="KW-0472">Membrane</keyword>
<organism evidence="3 4">
    <name type="scientific">Pseudobacteriovorax antillogorgiicola</name>
    <dbReference type="NCBI Taxonomy" id="1513793"/>
    <lineage>
        <taxon>Bacteria</taxon>
        <taxon>Pseudomonadati</taxon>
        <taxon>Bdellovibrionota</taxon>
        <taxon>Oligoflexia</taxon>
        <taxon>Oligoflexales</taxon>
        <taxon>Pseudobacteriovoracaceae</taxon>
        <taxon>Pseudobacteriovorax</taxon>
    </lineage>
</organism>
<feature type="domain" description="Glycosyltransferase RgtA/B/C/D-like" evidence="2">
    <location>
        <begin position="86"/>
        <end position="230"/>
    </location>
</feature>
<feature type="transmembrane region" description="Helical" evidence="1">
    <location>
        <begin position="190"/>
        <end position="215"/>
    </location>
</feature>
<feature type="transmembrane region" description="Helical" evidence="1">
    <location>
        <begin position="422"/>
        <end position="443"/>
    </location>
</feature>
<feature type="transmembrane region" description="Helical" evidence="1">
    <location>
        <begin position="277"/>
        <end position="297"/>
    </location>
</feature>
<keyword evidence="1" id="KW-0812">Transmembrane</keyword>
<gene>
    <name evidence="3" type="ORF">SAMN06296036_12219</name>
</gene>
<proteinExistence type="predicted"/>
<accession>A0A1Y6CMW4</accession>
<feature type="transmembrane region" description="Helical" evidence="1">
    <location>
        <begin position="14"/>
        <end position="32"/>
    </location>
</feature>